<evidence type="ECO:0000313" key="2">
    <source>
        <dbReference type="Proteomes" id="UP000095284"/>
    </source>
</evidence>
<reference evidence="3" key="1">
    <citation type="submission" date="2016-11" db="UniProtKB">
        <authorList>
            <consortium name="WormBaseParasite"/>
        </authorList>
    </citation>
    <scope>IDENTIFICATION</scope>
</reference>
<dbReference type="Proteomes" id="UP000095284">
    <property type="component" value="Unplaced"/>
</dbReference>
<organism evidence="2 3">
    <name type="scientific">Bursaphelenchus xylophilus</name>
    <name type="common">Pinewood nematode worm</name>
    <name type="synonym">Aphelenchoides xylophilus</name>
    <dbReference type="NCBI Taxonomy" id="6326"/>
    <lineage>
        <taxon>Eukaryota</taxon>
        <taxon>Metazoa</taxon>
        <taxon>Ecdysozoa</taxon>
        <taxon>Nematoda</taxon>
        <taxon>Chromadorea</taxon>
        <taxon>Rhabditida</taxon>
        <taxon>Tylenchina</taxon>
        <taxon>Tylenchomorpha</taxon>
        <taxon>Aphelenchoidea</taxon>
        <taxon>Aphelenchoididae</taxon>
        <taxon>Bursaphelenchus</taxon>
    </lineage>
</organism>
<evidence type="ECO:0000256" key="1">
    <source>
        <dbReference type="SAM" id="Phobius"/>
    </source>
</evidence>
<feature type="transmembrane region" description="Helical" evidence="1">
    <location>
        <begin position="77"/>
        <end position="104"/>
    </location>
</feature>
<dbReference type="InterPro" id="IPR019428">
    <property type="entry name" value="7TM_GPCR_serpentine_rcpt_Str"/>
</dbReference>
<dbReference type="WBParaSite" id="BXY_1347900.1">
    <property type="protein sequence ID" value="BXY_1347900.1"/>
    <property type="gene ID" value="BXY_1347900"/>
</dbReference>
<keyword evidence="1" id="KW-0472">Membrane</keyword>
<dbReference type="Pfam" id="PF10326">
    <property type="entry name" value="7TM_GPCR_Str"/>
    <property type="match status" value="1"/>
</dbReference>
<keyword evidence="1" id="KW-0812">Transmembrane</keyword>
<evidence type="ECO:0000313" key="3">
    <source>
        <dbReference type="WBParaSite" id="BXY_1347900.1"/>
    </source>
</evidence>
<proteinExistence type="predicted"/>
<accession>A0A1I7SK99</accession>
<dbReference type="AlphaFoldDB" id="A0A1I7SK99"/>
<name>A0A1I7SK99_BURXY</name>
<keyword evidence="1" id="KW-1133">Transmembrane helix</keyword>
<sequence length="123" mass="13584">MLTYLANCVAGCYLLSLYWARRTVKLMGLHGQSMVMSKIHRQVALALLAQAILPIFVSVGPNAVLISAIVFEMDPGVLAMMMFNFIALIPLLNSLSTILIFRAFRQTLTQALQRVAKEISSVI</sequence>
<protein>
    <submittedName>
        <fullName evidence="3">G protein-coupled receptor</fullName>
    </submittedName>
</protein>
<feature type="transmembrane region" description="Helical" evidence="1">
    <location>
        <begin position="43"/>
        <end position="71"/>
    </location>
</feature>